<dbReference type="Pfam" id="PF11711">
    <property type="entry name" value="Tim54"/>
    <property type="match status" value="1"/>
</dbReference>
<keyword evidence="6" id="KW-0999">Mitochondrion inner membrane</keyword>
<evidence type="ECO:0000256" key="10">
    <source>
        <dbReference type="ARBA" id="ARBA00023128"/>
    </source>
</evidence>
<comment type="caution">
    <text evidence="13">The sequence shown here is derived from an EMBL/GenBank/DDBJ whole genome shotgun (WGS) entry which is preliminary data.</text>
</comment>
<evidence type="ECO:0000256" key="7">
    <source>
        <dbReference type="ARBA" id="ARBA00022927"/>
    </source>
</evidence>
<evidence type="ECO:0000256" key="9">
    <source>
        <dbReference type="ARBA" id="ARBA00023010"/>
    </source>
</evidence>
<evidence type="ECO:0000256" key="1">
    <source>
        <dbReference type="ARBA" id="ARBA00004434"/>
    </source>
</evidence>
<organism evidence="13 14">
    <name type="scientific">Paramarasmius palmivorus</name>
    <dbReference type="NCBI Taxonomy" id="297713"/>
    <lineage>
        <taxon>Eukaryota</taxon>
        <taxon>Fungi</taxon>
        <taxon>Dikarya</taxon>
        <taxon>Basidiomycota</taxon>
        <taxon>Agaricomycotina</taxon>
        <taxon>Agaricomycetes</taxon>
        <taxon>Agaricomycetidae</taxon>
        <taxon>Agaricales</taxon>
        <taxon>Marasmiineae</taxon>
        <taxon>Marasmiaceae</taxon>
        <taxon>Paramarasmius</taxon>
    </lineage>
</organism>
<dbReference type="GO" id="GO:0015031">
    <property type="term" value="P:protein transport"/>
    <property type="evidence" value="ECO:0007669"/>
    <property type="project" value="UniProtKB-KW"/>
</dbReference>
<name>A0AAW0C4B4_9AGAR</name>
<keyword evidence="4" id="KW-0813">Transport</keyword>
<keyword evidence="9" id="KW-0811">Translocation</keyword>
<accession>A0AAW0C4B4</accession>
<evidence type="ECO:0000256" key="3">
    <source>
        <dbReference type="ARBA" id="ARBA00020796"/>
    </source>
</evidence>
<evidence type="ECO:0000256" key="2">
    <source>
        <dbReference type="ARBA" id="ARBA00006355"/>
    </source>
</evidence>
<protein>
    <recommendedName>
        <fullName evidence="3">Mitochondrial import inner membrane translocase subunit TIM54</fullName>
    </recommendedName>
</protein>
<dbReference type="GO" id="GO:0005743">
    <property type="term" value="C:mitochondrial inner membrane"/>
    <property type="evidence" value="ECO:0007669"/>
    <property type="project" value="UniProtKB-SubCell"/>
</dbReference>
<keyword evidence="11" id="KW-0472">Membrane</keyword>
<evidence type="ECO:0000313" key="14">
    <source>
        <dbReference type="Proteomes" id="UP001383192"/>
    </source>
</evidence>
<keyword evidence="14" id="KW-1185">Reference proteome</keyword>
<sequence>MHEVLPEPIFVAAAIDYDMVVGKRHGDIAKRIAEDIRKSRRIDAGLDSLPSQEALPPNYPFRTLAELRQHRMEGGIVIVGRPTWKEFMAGMKKGWTEGLEEVDHEEILAHELEADGRFDELEEVVEDKAEHISEPKSTSSPTPASGMPPLGAFGFPKPQAPQPTPAAKSASPIPEAVNAPPPVIPLLPPILCFIHQLPWRHKVQSGAEAAYRLVLNCTRPFNPPPAEEPAPLFSDITNPPAPVSRGDLDMGKEAEAFYRKDLASTLDAIEKERAEYYKALPEKLKTARALARGEREPTKEEMNNPPMSEVELRADRMKKEKRWRADEEGWNIVRPDREAEWDERMKEALRLFIDP</sequence>
<gene>
    <name evidence="13" type="primary">TIM54</name>
    <name evidence="13" type="ORF">VNI00_012510</name>
</gene>
<dbReference type="InterPro" id="IPR021056">
    <property type="entry name" value="Mt_import_IM_translocase_Tim54"/>
</dbReference>
<comment type="subcellular location">
    <subcellularLocation>
        <location evidence="1">Mitochondrion inner membrane</location>
        <topology evidence="1">Single-pass membrane protein</topology>
    </subcellularLocation>
</comment>
<keyword evidence="10" id="KW-0496">Mitochondrion</keyword>
<evidence type="ECO:0000256" key="4">
    <source>
        <dbReference type="ARBA" id="ARBA00022448"/>
    </source>
</evidence>
<proteinExistence type="inferred from homology"/>
<evidence type="ECO:0000313" key="13">
    <source>
        <dbReference type="EMBL" id="KAK7034079.1"/>
    </source>
</evidence>
<feature type="region of interest" description="Disordered" evidence="12">
    <location>
        <begin position="127"/>
        <end position="173"/>
    </location>
</feature>
<evidence type="ECO:0000256" key="6">
    <source>
        <dbReference type="ARBA" id="ARBA00022792"/>
    </source>
</evidence>
<dbReference type="EMBL" id="JAYKXP010000058">
    <property type="protein sequence ID" value="KAK7034079.1"/>
    <property type="molecule type" value="Genomic_DNA"/>
</dbReference>
<evidence type="ECO:0000256" key="8">
    <source>
        <dbReference type="ARBA" id="ARBA00022989"/>
    </source>
</evidence>
<comment type="similarity">
    <text evidence="2">Belongs to the TIM54 family.</text>
</comment>
<evidence type="ECO:0000256" key="5">
    <source>
        <dbReference type="ARBA" id="ARBA00022692"/>
    </source>
</evidence>
<reference evidence="13 14" key="1">
    <citation type="submission" date="2024-01" db="EMBL/GenBank/DDBJ databases">
        <title>A draft genome for a cacao thread blight-causing isolate of Paramarasmius palmivorus.</title>
        <authorList>
            <person name="Baruah I.K."/>
            <person name="Bukari Y."/>
            <person name="Amoako-Attah I."/>
            <person name="Meinhardt L.W."/>
            <person name="Bailey B.A."/>
            <person name="Cohen S.P."/>
        </authorList>
    </citation>
    <scope>NUCLEOTIDE SEQUENCE [LARGE SCALE GENOMIC DNA]</scope>
    <source>
        <strain evidence="13 14">GH-12</strain>
    </source>
</reference>
<dbReference type="Proteomes" id="UP001383192">
    <property type="component" value="Unassembled WGS sequence"/>
</dbReference>
<evidence type="ECO:0000256" key="11">
    <source>
        <dbReference type="ARBA" id="ARBA00023136"/>
    </source>
</evidence>
<evidence type="ECO:0000256" key="12">
    <source>
        <dbReference type="SAM" id="MobiDB-lite"/>
    </source>
</evidence>
<keyword evidence="7" id="KW-0653">Protein transport</keyword>
<feature type="region of interest" description="Disordered" evidence="12">
    <location>
        <begin position="288"/>
        <end position="312"/>
    </location>
</feature>
<feature type="compositionally biased region" description="Basic and acidic residues" evidence="12">
    <location>
        <begin position="288"/>
        <end position="302"/>
    </location>
</feature>
<keyword evidence="8" id="KW-1133">Transmembrane helix</keyword>
<keyword evidence="5" id="KW-0812">Transmembrane</keyword>
<dbReference type="AlphaFoldDB" id="A0AAW0C4B4"/>